<evidence type="ECO:0000313" key="2">
    <source>
        <dbReference type="EMBL" id="EFP76488.1"/>
    </source>
</evidence>
<sequence length="397" mass="43894">MALGLGQNWKRVRMVAHMGRGDPAQIAQMIGRCGRDGRNGLGVLFMEKTRRTGKNSADQFTRGAVQTDEDRIDALAITPVCLRIAFALDNKLGYIPLWLDDPEYLKEQQREKDEGFHACRCSNCEPGASLTLINNLPLANRENFDDILLDRFTPISVPDITAKYPKKRIATRKRKFSPEETCALNVLKCELITAMHDMYDTVVAPGGTLVGADLFDNDEAEALAFNLDNIHTRDNVRAVIGGECFAGQLDALLRLILEFVLEDAVGHQPSAIKHSKKNGGTSGYQLRLNSQGPIQLIGQHDNDSGVISANQAGSHVVKLKSRKELQAEKREHKATERKISAEMKAQEELRKKLRKEQVARIMADAWANHQPDDGQANIDPGLADDGRANIDPGLADL</sequence>
<dbReference type="InterPro" id="IPR027417">
    <property type="entry name" value="P-loop_NTPase"/>
</dbReference>
<dbReference type="Proteomes" id="UP000008783">
    <property type="component" value="Unassembled WGS sequence"/>
</dbReference>
<reference key="1">
    <citation type="submission" date="2007-01" db="EMBL/GenBank/DDBJ databases">
        <title>The Genome Sequence of Puccinia graminis f. sp. tritici Strain CRL 75-36-700-3.</title>
        <authorList>
            <consortium name="The Broad Institute Genome Sequencing Platform"/>
            <person name="Birren B."/>
            <person name="Lander E."/>
            <person name="Galagan J."/>
            <person name="Nusbaum C."/>
            <person name="Devon K."/>
            <person name="Cuomo C."/>
            <person name="Jaffe D."/>
            <person name="Butler J."/>
            <person name="Alvarez P."/>
            <person name="Gnerre S."/>
            <person name="Grabherr M."/>
            <person name="Mauceli E."/>
            <person name="Brockman W."/>
            <person name="Young S."/>
            <person name="LaButti K."/>
            <person name="Sykes S."/>
            <person name="DeCaprio D."/>
            <person name="Crawford M."/>
            <person name="Koehrsen M."/>
            <person name="Engels R."/>
            <person name="Montgomery P."/>
            <person name="Pearson M."/>
            <person name="Howarth C."/>
            <person name="Larson L."/>
            <person name="White J."/>
            <person name="Zeng Q."/>
            <person name="Kodira C."/>
            <person name="Yandava C."/>
            <person name="Alvarado L."/>
            <person name="O'Leary S."/>
            <person name="Szabo L."/>
            <person name="Dean R."/>
            <person name="Schein J."/>
        </authorList>
    </citation>
    <scope>NUCLEOTIDE SEQUENCE</scope>
    <source>
        <strain>CRL 75-36-700-3</strain>
    </source>
</reference>
<feature type="compositionally biased region" description="Basic and acidic residues" evidence="1">
    <location>
        <begin position="322"/>
        <end position="339"/>
    </location>
</feature>
<evidence type="ECO:0000256" key="1">
    <source>
        <dbReference type="SAM" id="MobiDB-lite"/>
    </source>
</evidence>
<dbReference type="EMBL" id="DS178265">
    <property type="protein sequence ID" value="EFP76488.1"/>
    <property type="molecule type" value="Genomic_DNA"/>
</dbReference>
<reference evidence="3" key="2">
    <citation type="journal article" date="2011" name="Proc. Natl. Acad. Sci. U.S.A.">
        <title>Obligate biotrophy features unraveled by the genomic analysis of rust fungi.</title>
        <authorList>
            <person name="Duplessis S."/>
            <person name="Cuomo C.A."/>
            <person name="Lin Y.-C."/>
            <person name="Aerts A."/>
            <person name="Tisserant E."/>
            <person name="Veneault-Fourrey C."/>
            <person name="Joly D.L."/>
            <person name="Hacquard S."/>
            <person name="Amselem J."/>
            <person name="Cantarel B.L."/>
            <person name="Chiu R."/>
            <person name="Coutinho P.M."/>
            <person name="Feau N."/>
            <person name="Field M."/>
            <person name="Frey P."/>
            <person name="Gelhaye E."/>
            <person name="Goldberg J."/>
            <person name="Grabherr M.G."/>
            <person name="Kodira C.D."/>
            <person name="Kohler A."/>
            <person name="Kuees U."/>
            <person name="Lindquist E.A."/>
            <person name="Lucas S.M."/>
            <person name="Mago R."/>
            <person name="Mauceli E."/>
            <person name="Morin E."/>
            <person name="Murat C."/>
            <person name="Pangilinan J.L."/>
            <person name="Park R."/>
            <person name="Pearson M."/>
            <person name="Quesneville H."/>
            <person name="Rouhier N."/>
            <person name="Sakthikumar S."/>
            <person name="Salamov A.A."/>
            <person name="Schmutz J."/>
            <person name="Selles B."/>
            <person name="Shapiro H."/>
            <person name="Tanguay P."/>
            <person name="Tuskan G.A."/>
            <person name="Henrissat B."/>
            <person name="Van de Peer Y."/>
            <person name="Rouze P."/>
            <person name="Ellis J.G."/>
            <person name="Dodds P.N."/>
            <person name="Schein J.E."/>
            <person name="Zhong S."/>
            <person name="Hamelin R.C."/>
            <person name="Grigoriev I.V."/>
            <person name="Szabo L.J."/>
            <person name="Martin F."/>
        </authorList>
    </citation>
    <scope>NUCLEOTIDE SEQUENCE [LARGE SCALE GENOMIC DNA]</scope>
    <source>
        <strain evidence="3">CRL 75-36-700-3 / race SCCL</strain>
    </source>
</reference>
<accession>E3JWR3</accession>
<name>E3JWR3_PUCGT</name>
<feature type="region of interest" description="Disordered" evidence="1">
    <location>
        <begin position="320"/>
        <end position="339"/>
    </location>
</feature>
<dbReference type="Gene3D" id="3.40.50.300">
    <property type="entry name" value="P-loop containing nucleotide triphosphate hydrolases"/>
    <property type="match status" value="1"/>
</dbReference>
<gene>
    <name evidence="2" type="ORF">PGTG_02929</name>
</gene>
<dbReference type="SUPFAM" id="SSF52540">
    <property type="entry name" value="P-loop containing nucleoside triphosphate hydrolases"/>
    <property type="match status" value="1"/>
</dbReference>
<dbReference type="InParanoid" id="E3JWR3"/>
<dbReference type="STRING" id="418459.E3JWR3"/>
<dbReference type="AlphaFoldDB" id="E3JWR3"/>
<dbReference type="HOGENOM" id="CLU_011478_4_1_1"/>
<dbReference type="GeneID" id="10528261"/>
<protein>
    <recommendedName>
        <fullName evidence="4">ATP-dependent DNA helicase sgs1</fullName>
    </recommendedName>
</protein>
<dbReference type="RefSeq" id="XP_003320907.1">
    <property type="nucleotide sequence ID" value="XM_003320859.1"/>
</dbReference>
<dbReference type="KEGG" id="pgr:PGTG_02929"/>
<evidence type="ECO:0000313" key="3">
    <source>
        <dbReference type="Proteomes" id="UP000008783"/>
    </source>
</evidence>
<dbReference type="VEuPathDB" id="FungiDB:PGTG_02929"/>
<proteinExistence type="predicted"/>
<dbReference type="OrthoDB" id="2506201at2759"/>
<evidence type="ECO:0008006" key="4">
    <source>
        <dbReference type="Google" id="ProtNLM"/>
    </source>
</evidence>
<feature type="region of interest" description="Disordered" evidence="1">
    <location>
        <begin position="366"/>
        <end position="397"/>
    </location>
</feature>
<keyword evidence="3" id="KW-1185">Reference proteome</keyword>
<organism evidence="2 3">
    <name type="scientific">Puccinia graminis f. sp. tritici (strain CRL 75-36-700-3 / race SCCL)</name>
    <name type="common">Black stem rust fungus</name>
    <dbReference type="NCBI Taxonomy" id="418459"/>
    <lineage>
        <taxon>Eukaryota</taxon>
        <taxon>Fungi</taxon>
        <taxon>Dikarya</taxon>
        <taxon>Basidiomycota</taxon>
        <taxon>Pucciniomycotina</taxon>
        <taxon>Pucciniomycetes</taxon>
        <taxon>Pucciniales</taxon>
        <taxon>Pucciniaceae</taxon>
        <taxon>Puccinia</taxon>
    </lineage>
</organism>